<comment type="caution">
    <text evidence="1">The sequence shown here is derived from an EMBL/GenBank/DDBJ whole genome shotgun (WGS) entry which is preliminary data.</text>
</comment>
<gene>
    <name evidence="1" type="ORF">JG688_00011003</name>
</gene>
<proteinExistence type="predicted"/>
<organism evidence="1 2">
    <name type="scientific">Phytophthora aleatoria</name>
    <dbReference type="NCBI Taxonomy" id="2496075"/>
    <lineage>
        <taxon>Eukaryota</taxon>
        <taxon>Sar</taxon>
        <taxon>Stramenopiles</taxon>
        <taxon>Oomycota</taxon>
        <taxon>Peronosporomycetes</taxon>
        <taxon>Peronosporales</taxon>
        <taxon>Peronosporaceae</taxon>
        <taxon>Phytophthora</taxon>
    </lineage>
</organism>
<evidence type="ECO:0008006" key="3">
    <source>
        <dbReference type="Google" id="ProtNLM"/>
    </source>
</evidence>
<evidence type="ECO:0000313" key="2">
    <source>
        <dbReference type="Proteomes" id="UP000709295"/>
    </source>
</evidence>
<evidence type="ECO:0000313" key="1">
    <source>
        <dbReference type="EMBL" id="KAG6957372.1"/>
    </source>
</evidence>
<dbReference type="AlphaFoldDB" id="A0A8J5IVC8"/>
<name>A0A8J5IVC8_9STRA</name>
<protein>
    <recommendedName>
        <fullName evidence="3">SWIM-type domain-containing protein</fullName>
    </recommendedName>
</protein>
<reference evidence="1" key="1">
    <citation type="submission" date="2021-01" db="EMBL/GenBank/DDBJ databases">
        <title>Phytophthora aleatoria, a newly-described species from Pinus radiata is distinct from Phytophthora cactorum isolates based on comparative genomics.</title>
        <authorList>
            <person name="Mcdougal R."/>
            <person name="Panda P."/>
            <person name="Williams N."/>
            <person name="Studholme D.J."/>
        </authorList>
    </citation>
    <scope>NUCLEOTIDE SEQUENCE</scope>
    <source>
        <strain evidence="1">NZFS 4037</strain>
    </source>
</reference>
<accession>A0A8J5IVC8</accession>
<keyword evidence="2" id="KW-1185">Reference proteome</keyword>
<dbReference type="Proteomes" id="UP000709295">
    <property type="component" value="Unassembled WGS sequence"/>
</dbReference>
<dbReference type="EMBL" id="JAENGY010000735">
    <property type="protein sequence ID" value="KAG6957372.1"/>
    <property type="molecule type" value="Genomic_DNA"/>
</dbReference>
<sequence length="94" mass="10768">MEDASVPWVVARVKPLTAAARKRFESPSSEYVVEMMRFFDNSYVVDVQERTCSCGRCQQMQFPSIHACAAILSTRRSAELCLRVQRRCQASSRF</sequence>